<evidence type="ECO:0000313" key="6">
    <source>
        <dbReference type="Proteomes" id="UP000467240"/>
    </source>
</evidence>
<comment type="caution">
    <text evidence="5">The sequence shown here is derived from an EMBL/GenBank/DDBJ whole genome shotgun (WGS) entry which is preliminary data.</text>
</comment>
<dbReference type="InterPro" id="IPR016032">
    <property type="entry name" value="Sig_transdc_resp-reg_C-effctor"/>
</dbReference>
<dbReference type="Pfam" id="PF00196">
    <property type="entry name" value="GerE"/>
    <property type="match status" value="1"/>
</dbReference>
<dbReference type="AlphaFoldDB" id="A0A7J5C1T1"/>
<dbReference type="GO" id="GO:0000160">
    <property type="term" value="P:phosphorelay signal transduction system"/>
    <property type="evidence" value="ECO:0007669"/>
    <property type="project" value="InterPro"/>
</dbReference>
<dbReference type="Proteomes" id="UP000467240">
    <property type="component" value="Unassembled WGS sequence"/>
</dbReference>
<evidence type="ECO:0000259" key="4">
    <source>
        <dbReference type="PROSITE" id="PS50110"/>
    </source>
</evidence>
<dbReference type="SUPFAM" id="SSF46894">
    <property type="entry name" value="C-terminal effector domain of the bipartite response regulators"/>
    <property type="match status" value="1"/>
</dbReference>
<gene>
    <name evidence="5" type="ORF">F8O01_00445</name>
</gene>
<evidence type="ECO:0000259" key="3">
    <source>
        <dbReference type="PROSITE" id="PS50043"/>
    </source>
</evidence>
<dbReference type="GO" id="GO:0003677">
    <property type="term" value="F:DNA binding"/>
    <property type="evidence" value="ECO:0007669"/>
    <property type="project" value="UniProtKB-KW"/>
</dbReference>
<dbReference type="PANTHER" id="PTHR43214">
    <property type="entry name" value="TWO-COMPONENT RESPONSE REGULATOR"/>
    <property type="match status" value="1"/>
</dbReference>
<dbReference type="InterPro" id="IPR000792">
    <property type="entry name" value="Tscrpt_reg_LuxR_C"/>
</dbReference>
<dbReference type="EMBL" id="WBJZ01000001">
    <property type="protein sequence ID" value="KAB1662455.1"/>
    <property type="molecule type" value="Genomic_DNA"/>
</dbReference>
<evidence type="ECO:0000313" key="5">
    <source>
        <dbReference type="EMBL" id="KAB1662455.1"/>
    </source>
</evidence>
<dbReference type="InterPro" id="IPR036388">
    <property type="entry name" value="WH-like_DNA-bd_sf"/>
</dbReference>
<dbReference type="OrthoDB" id="3171335at2"/>
<dbReference type="PANTHER" id="PTHR43214:SF43">
    <property type="entry name" value="TWO-COMPONENT RESPONSE REGULATOR"/>
    <property type="match status" value="1"/>
</dbReference>
<dbReference type="InterPro" id="IPR001789">
    <property type="entry name" value="Sig_transdc_resp-reg_receiver"/>
</dbReference>
<name>A0A7J5C1T1_9MICO</name>
<dbReference type="SUPFAM" id="SSF52172">
    <property type="entry name" value="CheY-like"/>
    <property type="match status" value="1"/>
</dbReference>
<dbReference type="InterPro" id="IPR011006">
    <property type="entry name" value="CheY-like_superfamily"/>
</dbReference>
<proteinExistence type="predicted"/>
<accession>A0A7J5C1T1</accession>
<dbReference type="PRINTS" id="PR00038">
    <property type="entry name" value="HTHLUXR"/>
</dbReference>
<reference evidence="5 6" key="1">
    <citation type="submission" date="2019-09" db="EMBL/GenBank/DDBJ databases">
        <title>Phylogeny of genus Pseudoclavibacter and closely related genus.</title>
        <authorList>
            <person name="Li Y."/>
        </authorList>
    </citation>
    <scope>NUCLEOTIDE SEQUENCE [LARGE SCALE GENOMIC DNA]</scope>
    <source>
        <strain evidence="5 6">DSM 23821</strain>
    </source>
</reference>
<dbReference type="SMART" id="SM00421">
    <property type="entry name" value="HTH_LUXR"/>
    <property type="match status" value="1"/>
</dbReference>
<sequence>MSDSTPAVRPTRIGLVDDHEIVAVALRSTINEMPETELVGFAGTVDQLLAEHLDLDVVVLDLRLADGSSPVNNVERLRSSGARVLAFTSGENPFLVRVVARCDVAGVLRKSEPVGVLQEAIRRAAAGEHVVSSDWAAALDADPSLPDAALSAQEQRVLALFASGVKAQAVAYELGISVGTVDDYVRRIRAKYARVHRPAHTKVDLYKRALEDGFLPLPESPSGSTQTP</sequence>
<protein>
    <submittedName>
        <fullName evidence="5">Response regulator transcription factor</fullName>
    </submittedName>
</protein>
<dbReference type="Gene3D" id="3.40.50.2300">
    <property type="match status" value="1"/>
</dbReference>
<feature type="domain" description="HTH luxR-type" evidence="3">
    <location>
        <begin position="143"/>
        <end position="213"/>
    </location>
</feature>
<dbReference type="GO" id="GO:0006355">
    <property type="term" value="P:regulation of DNA-templated transcription"/>
    <property type="evidence" value="ECO:0007669"/>
    <property type="project" value="InterPro"/>
</dbReference>
<feature type="modified residue" description="4-aspartylphosphate" evidence="2">
    <location>
        <position position="61"/>
    </location>
</feature>
<evidence type="ECO:0000256" key="2">
    <source>
        <dbReference type="PROSITE-ProRule" id="PRU00169"/>
    </source>
</evidence>
<dbReference type="PROSITE" id="PS00622">
    <property type="entry name" value="HTH_LUXR_1"/>
    <property type="match status" value="1"/>
</dbReference>
<organism evidence="5 6">
    <name type="scientific">Pseudoclavibacter chungangensis</name>
    <dbReference type="NCBI Taxonomy" id="587635"/>
    <lineage>
        <taxon>Bacteria</taxon>
        <taxon>Bacillati</taxon>
        <taxon>Actinomycetota</taxon>
        <taxon>Actinomycetes</taxon>
        <taxon>Micrococcales</taxon>
        <taxon>Microbacteriaceae</taxon>
        <taxon>Pseudoclavibacter</taxon>
    </lineage>
</organism>
<dbReference type="InterPro" id="IPR039420">
    <property type="entry name" value="WalR-like"/>
</dbReference>
<dbReference type="PROSITE" id="PS50043">
    <property type="entry name" value="HTH_LUXR_2"/>
    <property type="match status" value="1"/>
</dbReference>
<dbReference type="PROSITE" id="PS50110">
    <property type="entry name" value="RESPONSE_REGULATORY"/>
    <property type="match status" value="1"/>
</dbReference>
<evidence type="ECO:0000256" key="1">
    <source>
        <dbReference type="ARBA" id="ARBA00023125"/>
    </source>
</evidence>
<keyword evidence="2" id="KW-0597">Phosphoprotein</keyword>
<feature type="domain" description="Response regulatory" evidence="4">
    <location>
        <begin position="12"/>
        <end position="125"/>
    </location>
</feature>
<keyword evidence="1" id="KW-0238">DNA-binding</keyword>
<keyword evidence="6" id="KW-1185">Reference proteome</keyword>
<dbReference type="Gene3D" id="1.10.10.10">
    <property type="entry name" value="Winged helix-like DNA-binding domain superfamily/Winged helix DNA-binding domain"/>
    <property type="match status" value="1"/>
</dbReference>